<evidence type="ECO:0000313" key="2">
    <source>
        <dbReference type="Proteomes" id="UP001430953"/>
    </source>
</evidence>
<accession>A0AAW2GKL6</accession>
<evidence type="ECO:0000313" key="1">
    <source>
        <dbReference type="EMBL" id="KAL0127772.1"/>
    </source>
</evidence>
<gene>
    <name evidence="1" type="ORF">PUN28_003191</name>
</gene>
<organism evidence="1 2">
    <name type="scientific">Cardiocondyla obscurior</name>
    <dbReference type="NCBI Taxonomy" id="286306"/>
    <lineage>
        <taxon>Eukaryota</taxon>
        <taxon>Metazoa</taxon>
        <taxon>Ecdysozoa</taxon>
        <taxon>Arthropoda</taxon>
        <taxon>Hexapoda</taxon>
        <taxon>Insecta</taxon>
        <taxon>Pterygota</taxon>
        <taxon>Neoptera</taxon>
        <taxon>Endopterygota</taxon>
        <taxon>Hymenoptera</taxon>
        <taxon>Apocrita</taxon>
        <taxon>Aculeata</taxon>
        <taxon>Formicoidea</taxon>
        <taxon>Formicidae</taxon>
        <taxon>Myrmicinae</taxon>
        <taxon>Cardiocondyla</taxon>
    </lineage>
</organism>
<comment type="caution">
    <text evidence="1">The sequence shown here is derived from an EMBL/GenBank/DDBJ whole genome shotgun (WGS) entry which is preliminary data.</text>
</comment>
<dbReference type="EMBL" id="JADYXP020000003">
    <property type="protein sequence ID" value="KAL0127772.1"/>
    <property type="molecule type" value="Genomic_DNA"/>
</dbReference>
<name>A0AAW2GKL6_9HYME</name>
<dbReference type="AlphaFoldDB" id="A0AAW2GKL6"/>
<keyword evidence="2" id="KW-1185">Reference proteome</keyword>
<proteinExistence type="predicted"/>
<protein>
    <submittedName>
        <fullName evidence="1">Uncharacterized protein</fullName>
    </submittedName>
</protein>
<dbReference type="Proteomes" id="UP001430953">
    <property type="component" value="Unassembled WGS sequence"/>
</dbReference>
<sequence length="89" mass="10237">MSLTQPQSRGGVSLLLRIGNPAKRERRRRASSVGLPASRETWSDFELGIKHTTKVSCEMSSLILIFSRFHYVLLIARRRRNNIQEVVTR</sequence>
<reference evidence="1 2" key="1">
    <citation type="submission" date="2023-03" db="EMBL/GenBank/DDBJ databases">
        <title>High recombination rates correlate with genetic variation in Cardiocondyla obscurior ants.</title>
        <authorList>
            <person name="Errbii M."/>
        </authorList>
    </citation>
    <scope>NUCLEOTIDE SEQUENCE [LARGE SCALE GENOMIC DNA]</scope>
    <source>
        <strain evidence="1">Alpha-2009</strain>
        <tissue evidence="1">Whole body</tissue>
    </source>
</reference>